<protein>
    <submittedName>
        <fullName evidence="2">Uncharacterized protein</fullName>
    </submittedName>
</protein>
<evidence type="ECO:0000313" key="3">
    <source>
        <dbReference type="Proteomes" id="UP001558613"/>
    </source>
</evidence>
<accession>A0ABR3M567</accession>
<organism evidence="2 3">
    <name type="scientific">Cirrhinus molitorella</name>
    <name type="common">mud carp</name>
    <dbReference type="NCBI Taxonomy" id="172907"/>
    <lineage>
        <taxon>Eukaryota</taxon>
        <taxon>Metazoa</taxon>
        <taxon>Chordata</taxon>
        <taxon>Craniata</taxon>
        <taxon>Vertebrata</taxon>
        <taxon>Euteleostomi</taxon>
        <taxon>Actinopterygii</taxon>
        <taxon>Neopterygii</taxon>
        <taxon>Teleostei</taxon>
        <taxon>Ostariophysi</taxon>
        <taxon>Cypriniformes</taxon>
        <taxon>Cyprinidae</taxon>
        <taxon>Labeoninae</taxon>
        <taxon>Labeonini</taxon>
        <taxon>Cirrhinus</taxon>
    </lineage>
</organism>
<evidence type="ECO:0000313" key="2">
    <source>
        <dbReference type="EMBL" id="KAL1259950.1"/>
    </source>
</evidence>
<dbReference type="EMBL" id="JAYMGO010000016">
    <property type="protein sequence ID" value="KAL1259950.1"/>
    <property type="molecule type" value="Genomic_DNA"/>
</dbReference>
<gene>
    <name evidence="2" type="ORF">QQF64_010527</name>
</gene>
<feature type="region of interest" description="Disordered" evidence="1">
    <location>
        <begin position="22"/>
        <end position="74"/>
    </location>
</feature>
<name>A0ABR3M567_9TELE</name>
<feature type="compositionally biased region" description="Basic and acidic residues" evidence="1">
    <location>
        <begin position="40"/>
        <end position="74"/>
    </location>
</feature>
<dbReference type="Proteomes" id="UP001558613">
    <property type="component" value="Unassembled WGS sequence"/>
</dbReference>
<reference evidence="2 3" key="1">
    <citation type="submission" date="2023-09" db="EMBL/GenBank/DDBJ databases">
        <authorList>
            <person name="Wang M."/>
        </authorList>
    </citation>
    <scope>NUCLEOTIDE SEQUENCE [LARGE SCALE GENOMIC DNA]</scope>
    <source>
        <strain evidence="2">GT-2023</strain>
        <tissue evidence="2">Liver</tissue>
    </source>
</reference>
<keyword evidence="3" id="KW-1185">Reference proteome</keyword>
<feature type="non-terminal residue" evidence="2">
    <location>
        <position position="74"/>
    </location>
</feature>
<evidence type="ECO:0000256" key="1">
    <source>
        <dbReference type="SAM" id="MobiDB-lite"/>
    </source>
</evidence>
<sequence>MHFSEPYSTSFSFFHSVAPFAEKKSILGREQNATRRRASKWRDGNRQRREERTSAEKTKKRRNSTEKKKAWEKK</sequence>
<comment type="caution">
    <text evidence="2">The sequence shown here is derived from an EMBL/GenBank/DDBJ whole genome shotgun (WGS) entry which is preliminary data.</text>
</comment>
<proteinExistence type="predicted"/>